<name>A0A9P9KTV6_FUSSL</name>
<dbReference type="Pfam" id="PF12770">
    <property type="entry name" value="CHAT"/>
    <property type="match status" value="1"/>
</dbReference>
<protein>
    <submittedName>
        <fullName evidence="4">CHAT domain-containing protein</fullName>
    </submittedName>
</protein>
<keyword evidence="5" id="KW-1185">Reference proteome</keyword>
<gene>
    <name evidence="4" type="ORF">B0J15DRAFT_486730</name>
</gene>
<proteinExistence type="predicted"/>
<dbReference type="PROSITE" id="PS50005">
    <property type="entry name" value="TPR"/>
    <property type="match status" value="1"/>
</dbReference>
<sequence length="1124" mass="126128">MSSLDEDIQSARLAFADCVAGYPDRHKLSDQLRRLLYRRYLDYEELSDIDECIHLARQTLSDEAANDSERATCVKSLAVYLYSRYENAGDESDLADSIRFIKQELDATPDGPDKAWTFHGLGDRLHDSYTNFGHSEHLDEAVKVLRQAVALSPEGPERTDRLHSLGACLGDRHSRTQEMADIEEAIDLARQTVEATSDCLSRVIYLQNLGANFLDRYYAAGDMEDLEQAIGIARQTIEADRSNEGGPHSHFIIDLASRLQERFQVTGKFQDLENAVLIAREAIASKSPRKRPLEDELDILSSILMDRYRLTGDAADFGEALDAKRRAVNQTSDSNPRKSLLLNNLGTILATRYSRSGALEYLEEAIQIQRRAISIALPDDGRRPALQDTLASLLSLRYARVGKASDSEEAFQISKEIAENTPSGHPDRSRWLGNHAARLVERYHTFKDVADLDEAIKLLRQAIQITPESHPFRTKLLHDLACRLWDKELIRGPAADFDEATKIFERILEIAPDNHPERVTYLCNLGNMIVTRYDRNGQLSDFERALNCFRSAMCQPNASLIDHLTAGATMLQVCLTHAHWQHAFEAAEFVFQRMPNLALRSLDNEDKQHLLGLMAEVASDGVAAALFAEKGCLAALNLLEQGRGVLAESIEAMRVDIMQLQDRHPEMAKEFVRLRDELEGDDSGSDDEDSLPRGDQRYKTGKEFDELIEDIRALPEFSSFLGPPSEFEIQGAAVDGPLVIINVSKYRCDALLVEEDQTRVLPLPNLYREEITKKAKKKDLGNHQILEWLWDTVAEPTLEALGLSRTPAGENWPRIWWIPTGPLSRFPLHAAGHHRQGLGETVLDRVVSSYSSSIKAIIHGRARRRASTDPSQALLVAVENTLGQDRLRFATQEVAELRKICGKMRLTPVEPVRKKEKLKECLQNCKIFHFAGHCSTNYYNPLHSHLFLDDGDANPLRVADLLDINLHVSAPFLAYLSACGTGQILDETFIDESIHLISACQLAGFRHVIGTLWDVDDKFCVEMASITYGVIEGSKMSDESVSRGLHKASRELRDSSLGDLMEFRKTRRRSRSDRTSDEGADTSSNVGDNGGGGLTRKPKFLYSDDEDDLETGLLNWVPYVHFGV</sequence>
<accession>A0A9P9KTV6</accession>
<comment type="caution">
    <text evidence="4">The sequence shown here is derived from an EMBL/GenBank/DDBJ whole genome shotgun (WGS) entry which is preliminary data.</text>
</comment>
<feature type="domain" description="CHAT" evidence="3">
    <location>
        <begin position="785"/>
        <end position="1055"/>
    </location>
</feature>
<evidence type="ECO:0000259" key="3">
    <source>
        <dbReference type="Pfam" id="PF12770"/>
    </source>
</evidence>
<reference evidence="4" key="1">
    <citation type="journal article" date="2021" name="Nat. Commun.">
        <title>Genetic determinants of endophytism in the Arabidopsis root mycobiome.</title>
        <authorList>
            <person name="Mesny F."/>
            <person name="Miyauchi S."/>
            <person name="Thiergart T."/>
            <person name="Pickel B."/>
            <person name="Atanasova L."/>
            <person name="Karlsson M."/>
            <person name="Huettel B."/>
            <person name="Barry K.W."/>
            <person name="Haridas S."/>
            <person name="Chen C."/>
            <person name="Bauer D."/>
            <person name="Andreopoulos W."/>
            <person name="Pangilinan J."/>
            <person name="LaButti K."/>
            <person name="Riley R."/>
            <person name="Lipzen A."/>
            <person name="Clum A."/>
            <person name="Drula E."/>
            <person name="Henrissat B."/>
            <person name="Kohler A."/>
            <person name="Grigoriev I.V."/>
            <person name="Martin F.M."/>
            <person name="Hacquard S."/>
        </authorList>
    </citation>
    <scope>NUCLEOTIDE SEQUENCE</scope>
    <source>
        <strain evidence="4">FSSC 5 MPI-SDFR-AT-0091</strain>
    </source>
</reference>
<feature type="compositionally biased region" description="Acidic residues" evidence="2">
    <location>
        <begin position="678"/>
        <end position="689"/>
    </location>
</feature>
<dbReference type="InterPro" id="IPR024983">
    <property type="entry name" value="CHAT_dom"/>
</dbReference>
<feature type="region of interest" description="Disordered" evidence="2">
    <location>
        <begin position="678"/>
        <end position="697"/>
    </location>
</feature>
<evidence type="ECO:0000256" key="1">
    <source>
        <dbReference type="PROSITE-ProRule" id="PRU00339"/>
    </source>
</evidence>
<dbReference type="InterPro" id="IPR011990">
    <property type="entry name" value="TPR-like_helical_dom_sf"/>
</dbReference>
<evidence type="ECO:0000313" key="4">
    <source>
        <dbReference type="EMBL" id="KAH7268468.1"/>
    </source>
</evidence>
<dbReference type="Gene3D" id="1.25.40.10">
    <property type="entry name" value="Tetratricopeptide repeat domain"/>
    <property type="match status" value="2"/>
</dbReference>
<dbReference type="Pfam" id="PF13374">
    <property type="entry name" value="TPR_10"/>
    <property type="match status" value="1"/>
</dbReference>
<dbReference type="EMBL" id="JAGTJS010000005">
    <property type="protein sequence ID" value="KAH7268468.1"/>
    <property type="molecule type" value="Genomic_DNA"/>
</dbReference>
<dbReference type="PANTHER" id="PTHR19959">
    <property type="entry name" value="KINESIN LIGHT CHAIN"/>
    <property type="match status" value="1"/>
</dbReference>
<dbReference type="Proteomes" id="UP000736672">
    <property type="component" value="Unassembled WGS sequence"/>
</dbReference>
<dbReference type="AlphaFoldDB" id="A0A9P9KTV6"/>
<evidence type="ECO:0000313" key="5">
    <source>
        <dbReference type="Proteomes" id="UP000736672"/>
    </source>
</evidence>
<organism evidence="4 5">
    <name type="scientific">Fusarium solani</name>
    <name type="common">Filamentous fungus</name>
    <dbReference type="NCBI Taxonomy" id="169388"/>
    <lineage>
        <taxon>Eukaryota</taxon>
        <taxon>Fungi</taxon>
        <taxon>Dikarya</taxon>
        <taxon>Ascomycota</taxon>
        <taxon>Pezizomycotina</taxon>
        <taxon>Sordariomycetes</taxon>
        <taxon>Hypocreomycetidae</taxon>
        <taxon>Hypocreales</taxon>
        <taxon>Nectriaceae</taxon>
        <taxon>Fusarium</taxon>
        <taxon>Fusarium solani species complex</taxon>
    </lineage>
</organism>
<evidence type="ECO:0000256" key="2">
    <source>
        <dbReference type="SAM" id="MobiDB-lite"/>
    </source>
</evidence>
<dbReference type="SUPFAM" id="SSF48452">
    <property type="entry name" value="TPR-like"/>
    <property type="match status" value="2"/>
</dbReference>
<feature type="region of interest" description="Disordered" evidence="2">
    <location>
        <begin position="1065"/>
        <end position="1099"/>
    </location>
</feature>
<dbReference type="InterPro" id="IPR019734">
    <property type="entry name" value="TPR_rpt"/>
</dbReference>
<feature type="repeat" description="TPR" evidence="1">
    <location>
        <begin position="436"/>
        <end position="469"/>
    </location>
</feature>
<dbReference type="OrthoDB" id="9991317at2759"/>
<dbReference type="PANTHER" id="PTHR19959:SF119">
    <property type="entry name" value="FUNGAL LIPASE-LIKE DOMAIN-CONTAINING PROTEIN"/>
    <property type="match status" value="1"/>
</dbReference>
<keyword evidence="1" id="KW-0802">TPR repeat</keyword>